<organism evidence="3 4">
    <name type="scientific">Tetrabaena socialis</name>
    <dbReference type="NCBI Taxonomy" id="47790"/>
    <lineage>
        <taxon>Eukaryota</taxon>
        <taxon>Viridiplantae</taxon>
        <taxon>Chlorophyta</taxon>
        <taxon>core chlorophytes</taxon>
        <taxon>Chlorophyceae</taxon>
        <taxon>CS clade</taxon>
        <taxon>Chlamydomonadales</taxon>
        <taxon>Tetrabaenaceae</taxon>
        <taxon>Tetrabaena</taxon>
    </lineage>
</organism>
<evidence type="ECO:0000259" key="2">
    <source>
        <dbReference type="Pfam" id="PF00168"/>
    </source>
</evidence>
<feature type="compositionally biased region" description="Low complexity" evidence="1">
    <location>
        <begin position="244"/>
        <end position="257"/>
    </location>
</feature>
<sequence length="447" mass="44357">MVDASVGCSLKRRLALPRQQLGTGVAAGSLRRRAVRPAAALGSLDVLAGMAPAGASGPPGRAARDQHHTPRAGAQGQPLLQLAHPPPSHHHDAAQRQQQQQQLQHTQQQQQRTQRVVLTPPVASATNQPGRGPGVGASGVALGILLTVALQLVGRWLQQQRWAQQLLELDARRSSGRDASTSGSNTSGSGSSSGGSGGSSAQDGEAARGRRRGGRPSSAGSNRSAGSWAEGGGGVSGLEGGMDGAWDSGARASSGSSSDDDLAAFLASISTAGGAAAAAAATSGAAGAAAAGSTFYTAAGQDSAAGTGAGAGAAAAAGGAGAAGAGSAAAPALGADRVVPRLVPAPLRAVQSRREGDTSHPGRHRAPVWNQEFQFLVEDPNVQVLEMLVKDSHLTGRTEVGRASIRLADLLAAQQAGEVPPQLTLMAMQAALQALEQHASGGGGGVL</sequence>
<dbReference type="InterPro" id="IPR035892">
    <property type="entry name" value="C2_domain_sf"/>
</dbReference>
<dbReference type="AlphaFoldDB" id="A0A2J8AEG8"/>
<feature type="compositionally biased region" description="Gly residues" evidence="1">
    <location>
        <begin position="229"/>
        <end position="243"/>
    </location>
</feature>
<dbReference type="EMBL" id="PGGS01000043">
    <property type="protein sequence ID" value="PNH10918.1"/>
    <property type="molecule type" value="Genomic_DNA"/>
</dbReference>
<proteinExistence type="predicted"/>
<gene>
    <name evidence="3" type="ORF">TSOC_002284</name>
</gene>
<protein>
    <recommendedName>
        <fullName evidence="2">C2 domain-containing protein</fullName>
    </recommendedName>
</protein>
<reference evidence="3 4" key="1">
    <citation type="journal article" date="2017" name="Mol. Biol. Evol.">
        <title>The 4-celled Tetrabaena socialis nuclear genome reveals the essential components for genetic control of cell number at the origin of multicellularity in the volvocine lineage.</title>
        <authorList>
            <person name="Featherston J."/>
            <person name="Arakaki Y."/>
            <person name="Hanschen E.R."/>
            <person name="Ferris P.J."/>
            <person name="Michod R.E."/>
            <person name="Olson B.J.S.C."/>
            <person name="Nozaki H."/>
            <person name="Durand P.M."/>
        </authorList>
    </citation>
    <scope>NUCLEOTIDE SEQUENCE [LARGE SCALE GENOMIC DNA]</scope>
    <source>
        <strain evidence="3 4">NIES-571</strain>
    </source>
</reference>
<evidence type="ECO:0000256" key="1">
    <source>
        <dbReference type="SAM" id="MobiDB-lite"/>
    </source>
</evidence>
<feature type="compositionally biased region" description="Low complexity" evidence="1">
    <location>
        <begin position="180"/>
        <end position="190"/>
    </location>
</feature>
<feature type="compositionally biased region" description="Low complexity" evidence="1">
    <location>
        <begin position="95"/>
        <end position="115"/>
    </location>
</feature>
<feature type="region of interest" description="Disordered" evidence="1">
    <location>
        <begin position="172"/>
        <end position="257"/>
    </location>
</feature>
<feature type="compositionally biased region" description="Low complexity" evidence="1">
    <location>
        <begin position="215"/>
        <end position="228"/>
    </location>
</feature>
<feature type="region of interest" description="Disordered" evidence="1">
    <location>
        <begin position="52"/>
        <end position="116"/>
    </location>
</feature>
<name>A0A2J8AEG8_9CHLO</name>
<dbReference type="SUPFAM" id="SSF49562">
    <property type="entry name" value="C2 domain (Calcium/lipid-binding domain, CaLB)"/>
    <property type="match status" value="1"/>
</dbReference>
<feature type="compositionally biased region" description="Low complexity" evidence="1">
    <location>
        <begin position="52"/>
        <end position="61"/>
    </location>
</feature>
<keyword evidence="4" id="KW-1185">Reference proteome</keyword>
<evidence type="ECO:0000313" key="4">
    <source>
        <dbReference type="Proteomes" id="UP000236333"/>
    </source>
</evidence>
<dbReference type="Proteomes" id="UP000236333">
    <property type="component" value="Unassembled WGS sequence"/>
</dbReference>
<dbReference type="Pfam" id="PF00168">
    <property type="entry name" value="C2"/>
    <property type="match status" value="1"/>
</dbReference>
<dbReference type="PANTHER" id="PTHR47261">
    <property type="entry name" value="CALCIUM-DEPENDENT LIPID-BINDING (CALB DOMAIN) FAMILY PROTEIN"/>
    <property type="match status" value="1"/>
</dbReference>
<dbReference type="Gene3D" id="2.60.40.150">
    <property type="entry name" value="C2 domain"/>
    <property type="match status" value="1"/>
</dbReference>
<feature type="domain" description="C2" evidence="2">
    <location>
        <begin position="363"/>
        <end position="415"/>
    </location>
</feature>
<dbReference type="PANTHER" id="PTHR47261:SF4">
    <property type="entry name" value="C2 DOMAIN-CONTAINING PROTEIN"/>
    <property type="match status" value="1"/>
</dbReference>
<comment type="caution">
    <text evidence="3">The sequence shown here is derived from an EMBL/GenBank/DDBJ whole genome shotgun (WGS) entry which is preliminary data.</text>
</comment>
<dbReference type="InterPro" id="IPR000008">
    <property type="entry name" value="C2_dom"/>
</dbReference>
<accession>A0A2J8AEG8</accession>
<evidence type="ECO:0000313" key="3">
    <source>
        <dbReference type="EMBL" id="PNH10918.1"/>
    </source>
</evidence>
<dbReference type="OrthoDB" id="1029639at2759"/>